<name>A0A0S4MXB0_9BACT</name>
<feature type="domain" description="Glycosyltransferase 2-like" evidence="1">
    <location>
        <begin position="6"/>
        <end position="154"/>
    </location>
</feature>
<accession>A0A0S4MXB0</accession>
<dbReference type="PANTHER" id="PTHR48090">
    <property type="entry name" value="UNDECAPRENYL-PHOSPHATE 4-DEOXY-4-FORMAMIDO-L-ARABINOSE TRANSFERASE-RELATED"/>
    <property type="match status" value="1"/>
</dbReference>
<dbReference type="RefSeq" id="WP_181180244.1">
    <property type="nucleotide sequence ID" value="NZ_FAOO01000004.1"/>
</dbReference>
<proteinExistence type="predicted"/>
<dbReference type="CDD" id="cd04179">
    <property type="entry name" value="DPM_DPG-synthase_like"/>
    <property type="match status" value="1"/>
</dbReference>
<dbReference type="Pfam" id="PF00535">
    <property type="entry name" value="Glycos_transf_2"/>
    <property type="match status" value="1"/>
</dbReference>
<evidence type="ECO:0000313" key="2">
    <source>
        <dbReference type="EMBL" id="CUU03610.1"/>
    </source>
</evidence>
<dbReference type="InterPro" id="IPR029044">
    <property type="entry name" value="Nucleotide-diphossugar_trans"/>
</dbReference>
<sequence length="227" mass="25775">MNNICAIIPAYNSEKTIGTLLEKVLKFVNDVVVIDDGSVDRTVDIASEFGVYVIRHERNFGKGRALKTGFEFAKLKNYDAVLTLDSDLQHNPEEIPKFFKKYADGFDIVIGNRMKNLKGMPIERIFSNKTTSLLISLRTGVKVPDSQCGFRLIGIEVIKNVDAKSDGFAFESEFLIKALLCGFNVGFVDIETIYNGERSYIKHVRDTFKFVSIYLQSFFWENKRGKV</sequence>
<keyword evidence="3" id="KW-1185">Reference proteome</keyword>
<protein>
    <submittedName>
        <fullName evidence="2">Glycosyltransferase involved in cell wall bisynthesis</fullName>
    </submittedName>
</protein>
<evidence type="ECO:0000313" key="3">
    <source>
        <dbReference type="Proteomes" id="UP000320623"/>
    </source>
</evidence>
<reference evidence="3" key="1">
    <citation type="submission" date="2015-11" db="EMBL/GenBank/DDBJ databases">
        <authorList>
            <person name="Varghese N."/>
        </authorList>
    </citation>
    <scope>NUCLEOTIDE SEQUENCE [LARGE SCALE GENOMIC DNA]</scope>
</reference>
<organism evidence="2 3">
    <name type="scientific">Candidatus Thermokryptus mobilis</name>
    <dbReference type="NCBI Taxonomy" id="1643428"/>
    <lineage>
        <taxon>Bacteria</taxon>
        <taxon>Pseudomonadati</taxon>
        <taxon>Candidatus Kryptoniota</taxon>
        <taxon>Candidatus Thermokryptus</taxon>
    </lineage>
</organism>
<keyword evidence="2" id="KW-0808">Transferase</keyword>
<dbReference type="STRING" id="1643428.GCA_001442855_00775"/>
<dbReference type="Proteomes" id="UP000320623">
    <property type="component" value="Unassembled WGS sequence"/>
</dbReference>
<dbReference type="InterPro" id="IPR050256">
    <property type="entry name" value="Glycosyltransferase_2"/>
</dbReference>
<dbReference type="Gene3D" id="3.90.550.10">
    <property type="entry name" value="Spore Coat Polysaccharide Biosynthesis Protein SpsA, Chain A"/>
    <property type="match status" value="1"/>
</dbReference>
<evidence type="ECO:0000259" key="1">
    <source>
        <dbReference type="Pfam" id="PF00535"/>
    </source>
</evidence>
<dbReference type="GO" id="GO:0016740">
    <property type="term" value="F:transferase activity"/>
    <property type="evidence" value="ECO:0007669"/>
    <property type="project" value="UniProtKB-KW"/>
</dbReference>
<gene>
    <name evidence="2" type="ORF">JGI1_00796</name>
</gene>
<dbReference type="EMBL" id="FAOO01000004">
    <property type="protein sequence ID" value="CUU03610.1"/>
    <property type="molecule type" value="Genomic_DNA"/>
</dbReference>
<dbReference type="InterPro" id="IPR001173">
    <property type="entry name" value="Glyco_trans_2-like"/>
</dbReference>
<dbReference type="AlphaFoldDB" id="A0A0S4MXB0"/>
<dbReference type="SUPFAM" id="SSF53448">
    <property type="entry name" value="Nucleotide-diphospho-sugar transferases"/>
    <property type="match status" value="1"/>
</dbReference>